<keyword evidence="2" id="KW-1185">Reference proteome</keyword>
<protein>
    <submittedName>
        <fullName evidence="1">Uncharacterized protein</fullName>
    </submittedName>
</protein>
<dbReference type="EMBL" id="JBDLNV010000001">
    <property type="protein sequence ID" value="MFM1721873.1"/>
    <property type="molecule type" value="Genomic_DNA"/>
</dbReference>
<organism evidence="1 2">
    <name type="scientific">Rhodococcus parequi</name>
    <dbReference type="NCBI Taxonomy" id="3137122"/>
    <lineage>
        <taxon>Bacteria</taxon>
        <taxon>Bacillati</taxon>
        <taxon>Actinomycetota</taxon>
        <taxon>Actinomycetes</taxon>
        <taxon>Mycobacteriales</taxon>
        <taxon>Nocardiaceae</taxon>
        <taxon>Rhodococcus</taxon>
    </lineage>
</organism>
<evidence type="ECO:0000313" key="1">
    <source>
        <dbReference type="EMBL" id="MFM1721873.1"/>
    </source>
</evidence>
<accession>A0ABW9FA08</accession>
<proteinExistence type="predicted"/>
<gene>
    <name evidence="1" type="ORF">ABEU20_000405</name>
</gene>
<dbReference type="Proteomes" id="UP001629745">
    <property type="component" value="Unassembled WGS sequence"/>
</dbReference>
<sequence>MARTPDIASPQVVTYDGLPASAGGAHSLRVKHPDKAFQRVLTFADACTEPVSAPSWVFRVVAGGPPASTEHLVSLATERFGGPRHRARTHTEWNVASDAVNDALDALGTAGPDAVTSHGHSLAALTCAMRVDLLDPHTRAPHSDMNPDAFGRFAVDGYGRLLGASGVRATVGTAASSLSLWLNLPADDRLSPTAGHVQAHLPFRLSAKHWRLWRPTRTGDADRSTKIPSPVRAGA</sequence>
<name>A0ABW9FA08_9NOCA</name>
<evidence type="ECO:0000313" key="2">
    <source>
        <dbReference type="Proteomes" id="UP001629745"/>
    </source>
</evidence>
<reference evidence="1 2" key="1">
    <citation type="submission" date="2023-11" db="EMBL/GenBank/DDBJ databases">
        <authorList>
            <person name="Val-Calvo J."/>
            <person name="Scortti M."/>
            <person name="Vazquez-Boland J."/>
        </authorList>
    </citation>
    <scope>NUCLEOTIDE SEQUENCE [LARGE SCALE GENOMIC DNA]</scope>
    <source>
        <strain evidence="1 2">PAM 2766</strain>
    </source>
</reference>
<comment type="caution">
    <text evidence="1">The sequence shown here is derived from an EMBL/GenBank/DDBJ whole genome shotgun (WGS) entry which is preliminary data.</text>
</comment>
<dbReference type="RefSeq" id="WP_420162482.1">
    <property type="nucleotide sequence ID" value="NZ_JBDLNV010000001.1"/>
</dbReference>